<evidence type="ECO:0000313" key="1">
    <source>
        <dbReference type="EMBL" id="PWV97979.1"/>
    </source>
</evidence>
<dbReference type="RefSeq" id="WP_110045747.1">
    <property type="nucleotide sequence ID" value="NZ_CP054612.1"/>
</dbReference>
<keyword evidence="2" id="KW-1185">Reference proteome</keyword>
<dbReference type="EMBL" id="QGTQ01000019">
    <property type="protein sequence ID" value="PWV97979.1"/>
    <property type="molecule type" value="Genomic_DNA"/>
</dbReference>
<comment type="caution">
    <text evidence="1">The sequence shown here is derived from an EMBL/GenBank/DDBJ whole genome shotgun (WGS) entry which is preliminary data.</text>
</comment>
<dbReference type="Proteomes" id="UP000246635">
    <property type="component" value="Unassembled WGS sequence"/>
</dbReference>
<organism evidence="1 2">
    <name type="scientific">Paenibacillus cellulosilyticus</name>
    <dbReference type="NCBI Taxonomy" id="375489"/>
    <lineage>
        <taxon>Bacteria</taxon>
        <taxon>Bacillati</taxon>
        <taxon>Bacillota</taxon>
        <taxon>Bacilli</taxon>
        <taxon>Bacillales</taxon>
        <taxon>Paenibacillaceae</taxon>
        <taxon>Paenibacillus</taxon>
    </lineage>
</organism>
<gene>
    <name evidence="1" type="ORF">DFQ01_11961</name>
</gene>
<evidence type="ECO:0000313" key="2">
    <source>
        <dbReference type="Proteomes" id="UP000246635"/>
    </source>
</evidence>
<reference evidence="1 2" key="1">
    <citation type="submission" date="2018-05" db="EMBL/GenBank/DDBJ databases">
        <title>Genomic Encyclopedia of Type Strains, Phase III (KMG-III): the genomes of soil and plant-associated and newly described type strains.</title>
        <authorList>
            <person name="Whitman W."/>
        </authorList>
    </citation>
    <scope>NUCLEOTIDE SEQUENCE [LARGE SCALE GENOMIC DNA]</scope>
    <source>
        <strain evidence="1 2">CECT 5696</strain>
    </source>
</reference>
<proteinExistence type="predicted"/>
<protein>
    <submittedName>
        <fullName evidence="1">Uncharacterized protein</fullName>
    </submittedName>
</protein>
<sequence>MSINRRLMTDYDFQEALDKQLKLRVFRDDHMIENGGVLVRFDDNTVVIQSSVSDVSYYSRAECEIFELRKR</sequence>
<dbReference type="OrthoDB" id="2638183at2"/>
<name>A0A2V2YPL5_9BACL</name>
<dbReference type="AlphaFoldDB" id="A0A2V2YPL5"/>
<accession>A0A2V2YPL5</accession>